<dbReference type="AlphaFoldDB" id="A0A1L7XX18"/>
<evidence type="ECO:0000313" key="3">
    <source>
        <dbReference type="EMBL" id="CZR69612.1"/>
    </source>
</evidence>
<keyword evidence="4" id="KW-1185">Reference proteome</keyword>
<feature type="compositionally biased region" description="Low complexity" evidence="1">
    <location>
        <begin position="231"/>
        <end position="250"/>
    </location>
</feature>
<sequence length="336" mass="35649">MAATTHSSSASASATTSASSTTSTSSQSSTITTYITDQSSIAAFNRGPVTATFTPPASCLSTLTLQTGQIYFGHQGAGYLDTACYPASTSSLGPHAWDVYYYSPAQCPSGFSQATSVTNSYFGRAATQLTLGADTTAMVCCPSGYHYRADGHACQSSILSTTTKILYIDPVLNNNVWYSTDANTPSTTTITRTGTSTYWVLGDGIPVWWQSSDLKAFAAATQTSSPISANTQTTSTQSQTQTGTSKSSGLTSGAKIGIGIGIPLAVIAIGLVGFFLYFRRRQRTPVAQEEPPEYLTEAKPELQDTSRDAAQEQAQSHEMYSDNEPHNPVRHHELPS</sequence>
<keyword evidence="2" id="KW-0812">Transmembrane</keyword>
<evidence type="ECO:0000256" key="2">
    <source>
        <dbReference type="SAM" id="Phobius"/>
    </source>
</evidence>
<gene>
    <name evidence="3" type="ORF">PAC_19512</name>
</gene>
<feature type="region of interest" description="Disordered" evidence="1">
    <location>
        <begin position="225"/>
        <end position="250"/>
    </location>
</feature>
<protein>
    <submittedName>
        <fullName evidence="3">Uncharacterized protein</fullName>
    </submittedName>
</protein>
<feature type="region of interest" description="Disordered" evidence="1">
    <location>
        <begin position="1"/>
        <end position="26"/>
    </location>
</feature>
<feature type="region of interest" description="Disordered" evidence="1">
    <location>
        <begin position="286"/>
        <end position="336"/>
    </location>
</feature>
<evidence type="ECO:0000313" key="4">
    <source>
        <dbReference type="Proteomes" id="UP000184330"/>
    </source>
</evidence>
<dbReference type="Proteomes" id="UP000184330">
    <property type="component" value="Unassembled WGS sequence"/>
</dbReference>
<dbReference type="EMBL" id="FJOG01000075">
    <property type="protein sequence ID" value="CZR69612.1"/>
    <property type="molecule type" value="Genomic_DNA"/>
</dbReference>
<name>A0A1L7XX18_9HELO</name>
<feature type="compositionally biased region" description="Basic and acidic residues" evidence="1">
    <location>
        <begin position="296"/>
        <end position="310"/>
    </location>
</feature>
<dbReference type="STRING" id="576137.A0A1L7XX18"/>
<accession>A0A1L7XX18</accession>
<keyword evidence="2" id="KW-1133">Transmembrane helix</keyword>
<feature type="transmembrane region" description="Helical" evidence="2">
    <location>
        <begin position="256"/>
        <end position="278"/>
    </location>
</feature>
<dbReference type="OrthoDB" id="4770059at2759"/>
<feature type="compositionally biased region" description="Basic and acidic residues" evidence="1">
    <location>
        <begin position="319"/>
        <end position="336"/>
    </location>
</feature>
<keyword evidence="2" id="KW-0472">Membrane</keyword>
<organism evidence="3 4">
    <name type="scientific">Phialocephala subalpina</name>
    <dbReference type="NCBI Taxonomy" id="576137"/>
    <lineage>
        <taxon>Eukaryota</taxon>
        <taxon>Fungi</taxon>
        <taxon>Dikarya</taxon>
        <taxon>Ascomycota</taxon>
        <taxon>Pezizomycotina</taxon>
        <taxon>Leotiomycetes</taxon>
        <taxon>Helotiales</taxon>
        <taxon>Mollisiaceae</taxon>
        <taxon>Phialocephala</taxon>
        <taxon>Phialocephala fortinii species complex</taxon>
    </lineage>
</organism>
<reference evidence="3 4" key="1">
    <citation type="submission" date="2016-03" db="EMBL/GenBank/DDBJ databases">
        <authorList>
            <person name="Ploux O."/>
        </authorList>
    </citation>
    <scope>NUCLEOTIDE SEQUENCE [LARGE SCALE GENOMIC DNA]</scope>
    <source>
        <strain evidence="3 4">UAMH 11012</strain>
    </source>
</reference>
<proteinExistence type="predicted"/>
<evidence type="ECO:0000256" key="1">
    <source>
        <dbReference type="SAM" id="MobiDB-lite"/>
    </source>
</evidence>